<evidence type="ECO:0000259" key="1">
    <source>
        <dbReference type="Pfam" id="PF03372"/>
    </source>
</evidence>
<keyword evidence="2" id="KW-0540">Nuclease</keyword>
<dbReference type="RefSeq" id="WP_184757422.1">
    <property type="nucleotide sequence ID" value="NZ_BAABEK010000088.1"/>
</dbReference>
<dbReference type="Proteomes" id="UP000534286">
    <property type="component" value="Unassembled WGS sequence"/>
</dbReference>
<dbReference type="InterPro" id="IPR036691">
    <property type="entry name" value="Endo/exonu/phosph_ase_sf"/>
</dbReference>
<dbReference type="GO" id="GO:0004527">
    <property type="term" value="F:exonuclease activity"/>
    <property type="evidence" value="ECO:0007669"/>
    <property type="project" value="UniProtKB-KW"/>
</dbReference>
<sequence length="240" mass="25331">MVLRVASYNVRSMKDDVAALGRVITALRADVLCVQEAPRFLNWRRRRGRLAASGGLTVAAGRRLGGVAVLVGRDVRLLHGEGHLLRCFLGLERRAIAIAVVESGGHRVAVGSIHLDLDGAARLYHAGEALALLRAAADRFDALPVLAGDLNEHSHDLTWCHLAERLTDCHPASPHGDGFTFPARGPRERIDAIFAAAGFPVISCGGADADPADLAVATDHLPVVAELGPPRPVDGGLRGG</sequence>
<evidence type="ECO:0000313" key="3">
    <source>
        <dbReference type="Proteomes" id="UP000534286"/>
    </source>
</evidence>
<proteinExistence type="predicted"/>
<keyword evidence="2" id="KW-0255">Endonuclease</keyword>
<keyword evidence="2" id="KW-0378">Hydrolase</keyword>
<comment type="caution">
    <text evidence="2">The sequence shown here is derived from an EMBL/GenBank/DDBJ whole genome shotgun (WGS) entry which is preliminary data.</text>
</comment>
<protein>
    <submittedName>
        <fullName evidence="2">Endonuclease/exonuclease/phosphatase family metal-dependent hydrolase</fullName>
    </submittedName>
</protein>
<dbReference type="Pfam" id="PF03372">
    <property type="entry name" value="Exo_endo_phos"/>
    <property type="match status" value="1"/>
</dbReference>
<organism evidence="2 3">
    <name type="scientific">Streptosporangium album</name>
    <dbReference type="NCBI Taxonomy" id="47479"/>
    <lineage>
        <taxon>Bacteria</taxon>
        <taxon>Bacillati</taxon>
        <taxon>Actinomycetota</taxon>
        <taxon>Actinomycetes</taxon>
        <taxon>Streptosporangiales</taxon>
        <taxon>Streptosporangiaceae</taxon>
        <taxon>Streptosporangium</taxon>
    </lineage>
</organism>
<keyword evidence="2" id="KW-0269">Exonuclease</keyword>
<keyword evidence="3" id="KW-1185">Reference proteome</keyword>
<reference evidence="2 3" key="1">
    <citation type="submission" date="2020-08" db="EMBL/GenBank/DDBJ databases">
        <title>Sequencing the genomes of 1000 actinobacteria strains.</title>
        <authorList>
            <person name="Klenk H.-P."/>
        </authorList>
    </citation>
    <scope>NUCLEOTIDE SEQUENCE [LARGE SCALE GENOMIC DNA]</scope>
    <source>
        <strain evidence="2 3">DSM 43023</strain>
    </source>
</reference>
<dbReference type="EMBL" id="JACHJU010000002">
    <property type="protein sequence ID" value="MBB4941311.1"/>
    <property type="molecule type" value="Genomic_DNA"/>
</dbReference>
<accession>A0A7W7WBS6</accession>
<feature type="domain" description="Endonuclease/exonuclease/phosphatase" evidence="1">
    <location>
        <begin position="6"/>
        <end position="210"/>
    </location>
</feature>
<dbReference type="InterPro" id="IPR005135">
    <property type="entry name" value="Endo/exonuclease/phosphatase"/>
</dbReference>
<dbReference type="GO" id="GO:0004519">
    <property type="term" value="F:endonuclease activity"/>
    <property type="evidence" value="ECO:0007669"/>
    <property type="project" value="UniProtKB-KW"/>
</dbReference>
<dbReference type="AlphaFoldDB" id="A0A7W7WBS6"/>
<name>A0A7W7WBS6_9ACTN</name>
<gene>
    <name evidence="2" type="ORF">FHR32_005688</name>
</gene>
<evidence type="ECO:0000313" key="2">
    <source>
        <dbReference type="EMBL" id="MBB4941311.1"/>
    </source>
</evidence>
<dbReference type="Gene3D" id="3.60.10.10">
    <property type="entry name" value="Endonuclease/exonuclease/phosphatase"/>
    <property type="match status" value="1"/>
</dbReference>
<dbReference type="SUPFAM" id="SSF56219">
    <property type="entry name" value="DNase I-like"/>
    <property type="match status" value="1"/>
</dbReference>